<organism evidence="3 4">
    <name type="scientific">Anaerolinea thermolimosa</name>
    <dbReference type="NCBI Taxonomy" id="229919"/>
    <lineage>
        <taxon>Bacteria</taxon>
        <taxon>Bacillati</taxon>
        <taxon>Chloroflexota</taxon>
        <taxon>Anaerolineae</taxon>
        <taxon>Anaerolineales</taxon>
        <taxon>Anaerolineaceae</taxon>
        <taxon>Anaerolinea</taxon>
    </lineage>
</organism>
<feature type="transmembrane region" description="Helical" evidence="1">
    <location>
        <begin position="15"/>
        <end position="37"/>
    </location>
</feature>
<feature type="transmembrane region" description="Helical" evidence="1">
    <location>
        <begin position="43"/>
        <end position="64"/>
    </location>
</feature>
<dbReference type="Pfam" id="PF10882">
    <property type="entry name" value="bPH_5"/>
    <property type="match status" value="1"/>
</dbReference>
<feature type="transmembrane region" description="Helical" evidence="1">
    <location>
        <begin position="201"/>
        <end position="223"/>
    </location>
</feature>
<protein>
    <recommendedName>
        <fullName evidence="2">Bacterial Pleckstrin homology domain-containing protein</fullName>
    </recommendedName>
</protein>
<keyword evidence="1" id="KW-0812">Transmembrane</keyword>
<proteinExistence type="predicted"/>
<gene>
    <name evidence="3" type="ORF">DEQ80_12310</name>
</gene>
<dbReference type="OrthoDB" id="164276at2"/>
<dbReference type="SUPFAM" id="SSF103473">
    <property type="entry name" value="MFS general substrate transporter"/>
    <property type="match status" value="1"/>
</dbReference>
<dbReference type="RefSeq" id="WP_062193656.1">
    <property type="nucleotide sequence ID" value="NZ_DF967965.1"/>
</dbReference>
<feature type="transmembrane region" description="Helical" evidence="1">
    <location>
        <begin position="243"/>
        <end position="268"/>
    </location>
</feature>
<keyword evidence="1" id="KW-0472">Membrane</keyword>
<dbReference type="InterPro" id="IPR036259">
    <property type="entry name" value="MFS_trans_sf"/>
</dbReference>
<evidence type="ECO:0000256" key="1">
    <source>
        <dbReference type="SAM" id="Phobius"/>
    </source>
</evidence>
<dbReference type="InterPro" id="IPR027783">
    <property type="entry name" value="Bacterial_PH-related"/>
</dbReference>
<reference evidence="3 4" key="1">
    <citation type="journal article" date="2018" name="Nat. Biotechnol.">
        <title>A standardized bacterial taxonomy based on genome phylogeny substantially revises the tree of life.</title>
        <authorList>
            <person name="Parks D.H."/>
            <person name="Chuvochina M."/>
            <person name="Waite D.W."/>
            <person name="Rinke C."/>
            <person name="Skarshewski A."/>
            <person name="Chaumeil P.A."/>
            <person name="Hugenholtz P."/>
        </authorList>
    </citation>
    <scope>NUCLEOTIDE SEQUENCE [LARGE SCALE GENOMIC DNA]</scope>
    <source>
        <strain evidence="3">UBA8781</strain>
    </source>
</reference>
<accession>A0A3D1JJ70</accession>
<dbReference type="Proteomes" id="UP000264141">
    <property type="component" value="Unassembled WGS sequence"/>
</dbReference>
<feature type="transmembrane region" description="Helical" evidence="1">
    <location>
        <begin position="275"/>
        <end position="298"/>
    </location>
</feature>
<evidence type="ECO:0000313" key="4">
    <source>
        <dbReference type="Proteomes" id="UP000264141"/>
    </source>
</evidence>
<name>A0A3D1JJ70_9CHLR</name>
<dbReference type="AlphaFoldDB" id="A0A3D1JJ70"/>
<sequence>MLEPHVFHPPRRRGLIFHAVAISLLGLLSAGCFLQGLRQEAGGYLALWMLLSLIFFVPLVLVIYRGYALLRARYLIEREGLRLRWGLRMEDIPVDQVEWIRPASDLPYRLRRPLLGWPGAVLGSVHTEDLGEVEFLAADEAMLLLVATPQRVYAISPADPRAFLRVFHRMMELGSLEPLTYRSVQPTAFFRLIWQDRLARWLILLGLGLVLLLFAGVSLIIPTRAEVSLGFSSNGAPLPGVPAAQLLLLPVLSGFALGVDLLGGLFFYRQPEDRVLAFFLWSSGVLMPLLMLVGLAMIL</sequence>
<dbReference type="EMBL" id="DPBP01000048">
    <property type="protein sequence ID" value="HCE18631.1"/>
    <property type="molecule type" value="Genomic_DNA"/>
</dbReference>
<comment type="caution">
    <text evidence="3">The sequence shown here is derived from an EMBL/GenBank/DDBJ whole genome shotgun (WGS) entry which is preliminary data.</text>
</comment>
<evidence type="ECO:0000313" key="3">
    <source>
        <dbReference type="EMBL" id="HCE18631.1"/>
    </source>
</evidence>
<keyword evidence="1" id="KW-1133">Transmembrane helix</keyword>
<dbReference type="STRING" id="229919.GCA_001050195_02232"/>
<feature type="domain" description="Bacterial Pleckstrin homology" evidence="2">
    <location>
        <begin position="73"/>
        <end position="165"/>
    </location>
</feature>
<evidence type="ECO:0000259" key="2">
    <source>
        <dbReference type="Pfam" id="PF10882"/>
    </source>
</evidence>